<keyword evidence="5" id="KW-1185">Reference proteome</keyword>
<dbReference type="PANTHER" id="PTHR21666:SF270">
    <property type="entry name" value="MUREIN HYDROLASE ACTIVATOR ENVC"/>
    <property type="match status" value="1"/>
</dbReference>
<protein>
    <submittedName>
        <fullName evidence="4">M23 family metallopeptidase</fullName>
    </submittedName>
</protein>
<evidence type="ECO:0000313" key="4">
    <source>
        <dbReference type="EMBL" id="MBC5695743.1"/>
    </source>
</evidence>
<feature type="transmembrane region" description="Helical" evidence="2">
    <location>
        <begin position="16"/>
        <end position="36"/>
    </location>
</feature>
<accession>A0ABR7GN49</accession>
<dbReference type="Gene3D" id="2.70.70.10">
    <property type="entry name" value="Glucose Permease (Domain IIA)"/>
    <property type="match status" value="1"/>
</dbReference>
<dbReference type="InterPro" id="IPR016047">
    <property type="entry name" value="M23ase_b-sheet_dom"/>
</dbReference>
<dbReference type="Pfam" id="PF01551">
    <property type="entry name" value="Peptidase_M23"/>
    <property type="match status" value="1"/>
</dbReference>
<dbReference type="InterPro" id="IPR011055">
    <property type="entry name" value="Dup_hybrid_motif"/>
</dbReference>
<evidence type="ECO:0000259" key="3">
    <source>
        <dbReference type="Pfam" id="PF01551"/>
    </source>
</evidence>
<evidence type="ECO:0000313" key="5">
    <source>
        <dbReference type="Proteomes" id="UP000641741"/>
    </source>
</evidence>
<evidence type="ECO:0000256" key="1">
    <source>
        <dbReference type="SAM" id="MobiDB-lite"/>
    </source>
</evidence>
<proteinExistence type="predicted"/>
<dbReference type="InterPro" id="IPR050570">
    <property type="entry name" value="Cell_wall_metabolism_enzyme"/>
</dbReference>
<dbReference type="SUPFAM" id="SSF51261">
    <property type="entry name" value="Duplicated hybrid motif"/>
    <property type="match status" value="1"/>
</dbReference>
<gene>
    <name evidence="4" type="ORF">H8S02_07260</name>
</gene>
<feature type="domain" description="M23ase beta-sheet core" evidence="3">
    <location>
        <begin position="134"/>
        <end position="230"/>
    </location>
</feature>
<feature type="compositionally biased region" description="Acidic residues" evidence="1">
    <location>
        <begin position="74"/>
        <end position="88"/>
    </location>
</feature>
<reference evidence="4 5" key="1">
    <citation type="submission" date="2020-08" db="EMBL/GenBank/DDBJ databases">
        <title>Genome public.</title>
        <authorList>
            <person name="Liu C."/>
            <person name="Sun Q."/>
        </authorList>
    </citation>
    <scope>NUCLEOTIDE SEQUENCE [LARGE SCALE GENOMIC DNA]</scope>
    <source>
        <strain evidence="4 5">M2</strain>
    </source>
</reference>
<dbReference type="RefSeq" id="WP_186969952.1">
    <property type="nucleotide sequence ID" value="NZ_JACOPK010000005.1"/>
</dbReference>
<keyword evidence="2" id="KW-0812">Transmembrane</keyword>
<organism evidence="4 5">
    <name type="scientific">Agathobaculum hominis</name>
    <dbReference type="NCBI Taxonomy" id="2763014"/>
    <lineage>
        <taxon>Bacteria</taxon>
        <taxon>Bacillati</taxon>
        <taxon>Bacillota</taxon>
        <taxon>Clostridia</taxon>
        <taxon>Eubacteriales</taxon>
        <taxon>Butyricicoccaceae</taxon>
        <taxon>Agathobaculum</taxon>
    </lineage>
</organism>
<dbReference type="EMBL" id="JACOPK010000005">
    <property type="protein sequence ID" value="MBC5695743.1"/>
    <property type="molecule type" value="Genomic_DNA"/>
</dbReference>
<dbReference type="PANTHER" id="PTHR21666">
    <property type="entry name" value="PEPTIDASE-RELATED"/>
    <property type="match status" value="1"/>
</dbReference>
<dbReference type="CDD" id="cd12797">
    <property type="entry name" value="M23_peptidase"/>
    <property type="match status" value="1"/>
</dbReference>
<keyword evidence="2" id="KW-0472">Membrane</keyword>
<name>A0ABR7GN49_9FIRM</name>
<dbReference type="Proteomes" id="UP000641741">
    <property type="component" value="Unassembled WGS sequence"/>
</dbReference>
<sequence length="239" mass="24927">MKHYEPKHIAALSDRGFYTILTVCGLIIAASAWVLWMHAGSSAETAVPETGAPVITPAEDVPDLTVQDIPVTAEEPESGEETPAEAEEPVSVPEPTPAVTVSAPVYTRPTAGAVLTPFSGDMLLFQPTLGDWRVHSGTDFACEAGENVSALTDGTVQAVFEDGLYGTCVTLAHAGDLRTTYRGLSEVRVREGQAVSSGEALGVCAAGIPAEEAIGTHVHVEASRGDAAVDVMELLGEEE</sequence>
<evidence type="ECO:0000256" key="2">
    <source>
        <dbReference type="SAM" id="Phobius"/>
    </source>
</evidence>
<comment type="caution">
    <text evidence="4">The sequence shown here is derived from an EMBL/GenBank/DDBJ whole genome shotgun (WGS) entry which is preliminary data.</text>
</comment>
<feature type="region of interest" description="Disordered" evidence="1">
    <location>
        <begin position="73"/>
        <end position="97"/>
    </location>
</feature>
<keyword evidence="2" id="KW-1133">Transmembrane helix</keyword>